<dbReference type="Proteomes" id="UP000269945">
    <property type="component" value="Unassembled WGS sequence"/>
</dbReference>
<organism evidence="2 3">
    <name type="scientific">Gulo gulo</name>
    <name type="common">Wolverine</name>
    <name type="synonym">Gluton</name>
    <dbReference type="NCBI Taxonomy" id="48420"/>
    <lineage>
        <taxon>Eukaryota</taxon>
        <taxon>Metazoa</taxon>
        <taxon>Chordata</taxon>
        <taxon>Craniata</taxon>
        <taxon>Vertebrata</taxon>
        <taxon>Euteleostomi</taxon>
        <taxon>Mammalia</taxon>
        <taxon>Eutheria</taxon>
        <taxon>Laurasiatheria</taxon>
        <taxon>Carnivora</taxon>
        <taxon>Caniformia</taxon>
        <taxon>Musteloidea</taxon>
        <taxon>Mustelidae</taxon>
        <taxon>Guloninae</taxon>
        <taxon>Gulo</taxon>
    </lineage>
</organism>
<comment type="caution">
    <text evidence="2">The sequence shown here is derived from an EMBL/GenBank/DDBJ whole genome shotgun (WGS) entry which is preliminary data.</text>
</comment>
<feature type="region of interest" description="Disordered" evidence="1">
    <location>
        <begin position="56"/>
        <end position="76"/>
    </location>
</feature>
<protein>
    <submittedName>
        <fullName evidence="2">Uncharacterized protein</fullName>
    </submittedName>
</protein>
<keyword evidence="3" id="KW-1185">Reference proteome</keyword>
<accession>A0A9X9Q8U4</accession>
<dbReference type="AlphaFoldDB" id="A0A9X9Q8U4"/>
<feature type="region of interest" description="Disordered" evidence="1">
    <location>
        <begin position="89"/>
        <end position="116"/>
    </location>
</feature>
<name>A0A9X9Q8U4_GULGU</name>
<dbReference type="EMBL" id="CYRY02044603">
    <property type="protein sequence ID" value="VCX39632.1"/>
    <property type="molecule type" value="Genomic_DNA"/>
</dbReference>
<gene>
    <name evidence="2" type="ORF">BN2614_LOCUS1</name>
</gene>
<evidence type="ECO:0000313" key="2">
    <source>
        <dbReference type="EMBL" id="VCX39632.1"/>
    </source>
</evidence>
<evidence type="ECO:0000313" key="3">
    <source>
        <dbReference type="Proteomes" id="UP000269945"/>
    </source>
</evidence>
<feature type="non-terminal residue" evidence="2">
    <location>
        <position position="116"/>
    </location>
</feature>
<reference evidence="2 3" key="1">
    <citation type="submission" date="2018-10" db="EMBL/GenBank/DDBJ databases">
        <authorList>
            <person name="Ekblom R."/>
            <person name="Jareborg N."/>
        </authorList>
    </citation>
    <scope>NUCLEOTIDE SEQUENCE [LARGE SCALE GENOMIC DNA]</scope>
    <source>
        <tissue evidence="2">Muscle</tissue>
    </source>
</reference>
<evidence type="ECO:0000256" key="1">
    <source>
        <dbReference type="SAM" id="MobiDB-lite"/>
    </source>
</evidence>
<proteinExistence type="predicted"/>
<sequence length="116" mass="12922">MFLCCIPKSRGCRQRRACPANTSPRWGGHVRTPRCLWPFGKKNQKATDEIGRRLEDTHSSLTQESPVLRRPPVPPRPLPPVLHWTAVLDTEAKSEATPAEELDPVSTSATPEGEMV</sequence>